<gene>
    <name evidence="6" type="ORF">EWH70_19365</name>
</gene>
<evidence type="ECO:0000313" key="7">
    <source>
        <dbReference type="Proteomes" id="UP000292003"/>
    </source>
</evidence>
<sequence length="208" mass="22369">MVSEQVTGLRERKKAATRRELVSATLRLVAERGIDEVTVEDISAAAGVSPRTFFNYFASKEDALLSPYPDVEERNREVVERFLAMPAGVAPVPALAEAMRPAVMAIEDDPEEWLIRMKVVADNPALLARILVAQAPSEEALLAAVATRTGLDPVRHLYPRLVLSAVHGATTTAVRQWQIADGKSSLSGLLDEAFACLTAGLPAPDPAS</sequence>
<keyword evidence="2 4" id="KW-0238">DNA-binding</keyword>
<dbReference type="InterPro" id="IPR041347">
    <property type="entry name" value="MftR_C"/>
</dbReference>
<evidence type="ECO:0000256" key="1">
    <source>
        <dbReference type="ARBA" id="ARBA00023015"/>
    </source>
</evidence>
<keyword evidence="1" id="KW-0805">Transcription regulation</keyword>
<dbReference type="PROSITE" id="PS50977">
    <property type="entry name" value="HTH_TETR_2"/>
    <property type="match status" value="1"/>
</dbReference>
<dbReference type="PANTHER" id="PTHR30055">
    <property type="entry name" value="HTH-TYPE TRANSCRIPTIONAL REGULATOR RUTR"/>
    <property type="match status" value="1"/>
</dbReference>
<feature type="domain" description="HTH tetR-type" evidence="5">
    <location>
        <begin position="15"/>
        <end position="75"/>
    </location>
</feature>
<dbReference type="InterPro" id="IPR023772">
    <property type="entry name" value="DNA-bd_HTH_TetR-type_CS"/>
</dbReference>
<evidence type="ECO:0000259" key="5">
    <source>
        <dbReference type="PROSITE" id="PS50977"/>
    </source>
</evidence>
<feature type="DNA-binding region" description="H-T-H motif" evidence="4">
    <location>
        <begin position="38"/>
        <end position="57"/>
    </location>
</feature>
<comment type="caution">
    <text evidence="6">The sequence shown here is derived from an EMBL/GenBank/DDBJ whole genome shotgun (WGS) entry which is preliminary data.</text>
</comment>
<dbReference type="GO" id="GO:0003700">
    <property type="term" value="F:DNA-binding transcription factor activity"/>
    <property type="evidence" value="ECO:0007669"/>
    <property type="project" value="TreeGrafter"/>
</dbReference>
<name>A0A4Q7J7T8_9PSEU</name>
<dbReference type="Pfam" id="PF00440">
    <property type="entry name" value="TetR_N"/>
    <property type="match status" value="1"/>
</dbReference>
<dbReference type="InterPro" id="IPR009057">
    <property type="entry name" value="Homeodomain-like_sf"/>
</dbReference>
<dbReference type="Gene3D" id="1.10.357.10">
    <property type="entry name" value="Tetracycline Repressor, domain 2"/>
    <property type="match status" value="1"/>
</dbReference>
<dbReference type="Pfam" id="PF17754">
    <property type="entry name" value="TetR_C_14"/>
    <property type="match status" value="1"/>
</dbReference>
<evidence type="ECO:0000313" key="6">
    <source>
        <dbReference type="EMBL" id="RZQ62423.1"/>
    </source>
</evidence>
<dbReference type="GO" id="GO:0000976">
    <property type="term" value="F:transcription cis-regulatory region binding"/>
    <property type="evidence" value="ECO:0007669"/>
    <property type="project" value="TreeGrafter"/>
</dbReference>
<dbReference type="Proteomes" id="UP000292003">
    <property type="component" value="Unassembled WGS sequence"/>
</dbReference>
<dbReference type="AlphaFoldDB" id="A0A4Q7J7T8"/>
<dbReference type="RefSeq" id="WP_130476850.1">
    <property type="nucleotide sequence ID" value="NZ_SFCC01000009.1"/>
</dbReference>
<dbReference type="PANTHER" id="PTHR30055:SF238">
    <property type="entry name" value="MYCOFACTOCIN BIOSYNTHESIS TRANSCRIPTIONAL REGULATOR MFTR-RELATED"/>
    <property type="match status" value="1"/>
</dbReference>
<keyword evidence="3" id="KW-0804">Transcription</keyword>
<dbReference type="EMBL" id="SFCC01000009">
    <property type="protein sequence ID" value="RZQ62423.1"/>
    <property type="molecule type" value="Genomic_DNA"/>
</dbReference>
<dbReference type="SUPFAM" id="SSF46689">
    <property type="entry name" value="Homeodomain-like"/>
    <property type="match status" value="1"/>
</dbReference>
<protein>
    <submittedName>
        <fullName evidence="6">TetR family transcriptional regulator</fullName>
    </submittedName>
</protein>
<organism evidence="6 7">
    <name type="scientific">Amycolatopsis suaedae</name>
    <dbReference type="NCBI Taxonomy" id="2510978"/>
    <lineage>
        <taxon>Bacteria</taxon>
        <taxon>Bacillati</taxon>
        <taxon>Actinomycetota</taxon>
        <taxon>Actinomycetes</taxon>
        <taxon>Pseudonocardiales</taxon>
        <taxon>Pseudonocardiaceae</taxon>
        <taxon>Amycolatopsis</taxon>
    </lineage>
</organism>
<dbReference type="PRINTS" id="PR00455">
    <property type="entry name" value="HTHTETR"/>
</dbReference>
<proteinExistence type="predicted"/>
<keyword evidence="7" id="KW-1185">Reference proteome</keyword>
<evidence type="ECO:0000256" key="4">
    <source>
        <dbReference type="PROSITE-ProRule" id="PRU00335"/>
    </source>
</evidence>
<evidence type="ECO:0000256" key="3">
    <source>
        <dbReference type="ARBA" id="ARBA00023163"/>
    </source>
</evidence>
<dbReference type="OrthoDB" id="3296001at2"/>
<reference evidence="6 7" key="1">
    <citation type="submission" date="2019-02" db="EMBL/GenBank/DDBJ databases">
        <title>Draft genome sequence of Amycolatopsis sp. 8-3EHSu isolated from roots of Suaeda maritima.</title>
        <authorList>
            <person name="Duangmal K."/>
            <person name="Chantavorakit T."/>
        </authorList>
    </citation>
    <scope>NUCLEOTIDE SEQUENCE [LARGE SCALE GENOMIC DNA]</scope>
    <source>
        <strain evidence="6 7">8-3EHSu</strain>
    </source>
</reference>
<dbReference type="InterPro" id="IPR001647">
    <property type="entry name" value="HTH_TetR"/>
</dbReference>
<dbReference type="InterPro" id="IPR050109">
    <property type="entry name" value="HTH-type_TetR-like_transc_reg"/>
</dbReference>
<evidence type="ECO:0000256" key="2">
    <source>
        <dbReference type="ARBA" id="ARBA00023125"/>
    </source>
</evidence>
<dbReference type="PROSITE" id="PS01081">
    <property type="entry name" value="HTH_TETR_1"/>
    <property type="match status" value="1"/>
</dbReference>
<accession>A0A4Q7J7T8</accession>
<dbReference type="Gene3D" id="1.10.10.60">
    <property type="entry name" value="Homeodomain-like"/>
    <property type="match status" value="1"/>
</dbReference>